<evidence type="ECO:0000256" key="1">
    <source>
        <dbReference type="SAM" id="MobiDB-lite"/>
    </source>
</evidence>
<organism evidence="2 3">
    <name type="scientific">Araneus ventricosus</name>
    <name type="common">Orbweaver spider</name>
    <name type="synonym">Epeira ventricosa</name>
    <dbReference type="NCBI Taxonomy" id="182803"/>
    <lineage>
        <taxon>Eukaryota</taxon>
        <taxon>Metazoa</taxon>
        <taxon>Ecdysozoa</taxon>
        <taxon>Arthropoda</taxon>
        <taxon>Chelicerata</taxon>
        <taxon>Arachnida</taxon>
        <taxon>Araneae</taxon>
        <taxon>Araneomorphae</taxon>
        <taxon>Entelegynae</taxon>
        <taxon>Araneoidea</taxon>
        <taxon>Araneidae</taxon>
        <taxon>Araneus</taxon>
    </lineage>
</organism>
<dbReference type="AlphaFoldDB" id="A0A4Y2BFI7"/>
<feature type="compositionally biased region" description="Polar residues" evidence="1">
    <location>
        <begin position="186"/>
        <end position="197"/>
    </location>
</feature>
<evidence type="ECO:0000313" key="3">
    <source>
        <dbReference type="Proteomes" id="UP000499080"/>
    </source>
</evidence>
<feature type="region of interest" description="Disordered" evidence="1">
    <location>
        <begin position="175"/>
        <end position="197"/>
    </location>
</feature>
<dbReference type="EMBL" id="BGPR01000069">
    <property type="protein sequence ID" value="GBL90066.1"/>
    <property type="molecule type" value="Genomic_DNA"/>
</dbReference>
<accession>A0A4Y2BFI7</accession>
<proteinExistence type="predicted"/>
<evidence type="ECO:0000313" key="2">
    <source>
        <dbReference type="EMBL" id="GBL90066.1"/>
    </source>
</evidence>
<dbReference type="Proteomes" id="UP000499080">
    <property type="component" value="Unassembled WGS sequence"/>
</dbReference>
<protein>
    <submittedName>
        <fullName evidence="2">Uncharacterized protein</fullName>
    </submittedName>
</protein>
<comment type="caution">
    <text evidence="2">The sequence shown here is derived from an EMBL/GenBank/DDBJ whole genome shotgun (WGS) entry which is preliminary data.</text>
</comment>
<reference evidence="2 3" key="1">
    <citation type="journal article" date="2019" name="Sci. Rep.">
        <title>Orb-weaving spider Araneus ventricosus genome elucidates the spidroin gene catalogue.</title>
        <authorList>
            <person name="Kono N."/>
            <person name="Nakamura H."/>
            <person name="Ohtoshi R."/>
            <person name="Moran D.A.P."/>
            <person name="Shinohara A."/>
            <person name="Yoshida Y."/>
            <person name="Fujiwara M."/>
            <person name="Mori M."/>
            <person name="Tomita M."/>
            <person name="Arakawa K."/>
        </authorList>
    </citation>
    <scope>NUCLEOTIDE SEQUENCE [LARGE SCALE GENOMIC DNA]</scope>
</reference>
<keyword evidence="3" id="KW-1185">Reference proteome</keyword>
<gene>
    <name evidence="2" type="ORF">AVEN_135435_1</name>
</gene>
<dbReference type="OrthoDB" id="8370501at2759"/>
<sequence length="197" mass="21570">MKTQCIRQCFACERQQASGHIPIPLLSHILKESVILIKGAGVWSGVLLSHVMNHEVSFSKGKPSGLYYTSFLKRSMQGEEKWHQGHYLPGDDGHRSALLCPRGSFPCDTFTAAPSLIGTFIPGEAFQRLQMKTVITVAFTTFVPRCVICNRVPFRSLGISRLRISNTGTPTINLGLSEGAPDNSKMLKSSTGYDAPS</sequence>
<name>A0A4Y2BFI7_ARAVE</name>